<reference evidence="2 3" key="1">
    <citation type="submission" date="2021-07" db="EMBL/GenBank/DDBJ databases">
        <title>The Aristolochia fimbriata genome: insights into angiosperm evolution, floral development and chemical biosynthesis.</title>
        <authorList>
            <person name="Jiao Y."/>
        </authorList>
    </citation>
    <scope>NUCLEOTIDE SEQUENCE [LARGE SCALE GENOMIC DNA]</scope>
    <source>
        <strain evidence="2">IBCAS-2021</strain>
        <tissue evidence="2">Leaf</tissue>
    </source>
</reference>
<gene>
    <name evidence="2" type="ORF">H6P81_005674</name>
</gene>
<dbReference type="AlphaFoldDB" id="A0AAV7EXA8"/>
<protein>
    <submittedName>
        <fullName evidence="2">Uncharacterized protein</fullName>
    </submittedName>
</protein>
<comment type="caution">
    <text evidence="2">The sequence shown here is derived from an EMBL/GenBank/DDBJ whole genome shotgun (WGS) entry which is preliminary data.</text>
</comment>
<keyword evidence="3" id="KW-1185">Reference proteome</keyword>
<organism evidence="2 3">
    <name type="scientific">Aristolochia fimbriata</name>
    <name type="common">White veined hardy Dutchman's pipe vine</name>
    <dbReference type="NCBI Taxonomy" id="158543"/>
    <lineage>
        <taxon>Eukaryota</taxon>
        <taxon>Viridiplantae</taxon>
        <taxon>Streptophyta</taxon>
        <taxon>Embryophyta</taxon>
        <taxon>Tracheophyta</taxon>
        <taxon>Spermatophyta</taxon>
        <taxon>Magnoliopsida</taxon>
        <taxon>Magnoliidae</taxon>
        <taxon>Piperales</taxon>
        <taxon>Aristolochiaceae</taxon>
        <taxon>Aristolochia</taxon>
    </lineage>
</organism>
<accession>A0AAV7EXA8</accession>
<sequence length="251" mass="28164">MDDGEPHPHERNCVTVVSLTSRLPPASLSPSPLRLARIPQKDTPSLSSVILCSFPFDNGIYPSPIALLVKSCCTTTSVARFRTVHEPVQLLRQRVQGESLWISGICLANLAATATATSTFDLLSFSFLLLFKINFSTLEWRQRNHVESDERFRTGCPETETDLPLIYDLWNEVPNFELKPVSDIHGKGGSFEEEKKATATASSKNEAAIYHDPHRVNFCRHSDPYAPTSLFKRQKTDEKLKGHTTTPVRLR</sequence>
<name>A0AAV7EXA8_ARIFI</name>
<dbReference type="EMBL" id="JAINDJ010000003">
    <property type="protein sequence ID" value="KAG9452770.1"/>
    <property type="molecule type" value="Genomic_DNA"/>
</dbReference>
<evidence type="ECO:0000313" key="2">
    <source>
        <dbReference type="EMBL" id="KAG9452770.1"/>
    </source>
</evidence>
<feature type="region of interest" description="Disordered" evidence="1">
    <location>
        <begin position="232"/>
        <end position="251"/>
    </location>
</feature>
<proteinExistence type="predicted"/>
<evidence type="ECO:0000256" key="1">
    <source>
        <dbReference type="SAM" id="MobiDB-lite"/>
    </source>
</evidence>
<evidence type="ECO:0000313" key="3">
    <source>
        <dbReference type="Proteomes" id="UP000825729"/>
    </source>
</evidence>
<dbReference type="Proteomes" id="UP000825729">
    <property type="component" value="Unassembled WGS sequence"/>
</dbReference>